<feature type="transmembrane region" description="Helical" evidence="1">
    <location>
        <begin position="228"/>
        <end position="247"/>
    </location>
</feature>
<dbReference type="Proteomes" id="UP000015520">
    <property type="component" value="Unassembled WGS sequence"/>
</dbReference>
<evidence type="ECO:0000256" key="1">
    <source>
        <dbReference type="SAM" id="Phobius"/>
    </source>
</evidence>
<gene>
    <name evidence="2" type="ORF">M947_03960</name>
</gene>
<accession>T0JTC6</accession>
<feature type="transmembrane region" description="Helical" evidence="1">
    <location>
        <begin position="197"/>
        <end position="216"/>
    </location>
</feature>
<name>T0JTC6_9BACT</name>
<keyword evidence="1" id="KW-1133">Transmembrane helix</keyword>
<proteinExistence type="predicted"/>
<dbReference type="STRING" id="1172190.M947_03960"/>
<evidence type="ECO:0008006" key="4">
    <source>
        <dbReference type="Google" id="ProtNLM"/>
    </source>
</evidence>
<dbReference type="RefSeq" id="WP_021287063.1">
    <property type="nucleotide sequence ID" value="NZ_AUPZ01000004.1"/>
</dbReference>
<protein>
    <recommendedName>
        <fullName evidence="4">Glycosyltransferase RgtA/B/C/D-like domain-containing protein</fullName>
    </recommendedName>
</protein>
<dbReference type="AlphaFoldDB" id="T0JTC6"/>
<feature type="transmembrane region" description="Helical" evidence="1">
    <location>
        <begin position="284"/>
        <end position="304"/>
    </location>
</feature>
<feature type="transmembrane region" description="Helical" evidence="1">
    <location>
        <begin position="135"/>
        <end position="160"/>
    </location>
</feature>
<organism evidence="2 3">
    <name type="scientific">Sulfurimonas hongkongensis</name>
    <dbReference type="NCBI Taxonomy" id="1172190"/>
    <lineage>
        <taxon>Bacteria</taxon>
        <taxon>Pseudomonadati</taxon>
        <taxon>Campylobacterota</taxon>
        <taxon>Epsilonproteobacteria</taxon>
        <taxon>Campylobacterales</taxon>
        <taxon>Sulfurimonadaceae</taxon>
        <taxon>Sulfurimonas</taxon>
    </lineage>
</organism>
<dbReference type="EMBL" id="AUPZ01000004">
    <property type="protein sequence ID" value="EQB40187.1"/>
    <property type="molecule type" value="Genomic_DNA"/>
</dbReference>
<feature type="transmembrane region" description="Helical" evidence="1">
    <location>
        <begin position="60"/>
        <end position="78"/>
    </location>
</feature>
<keyword evidence="3" id="KW-1185">Reference proteome</keyword>
<evidence type="ECO:0000313" key="3">
    <source>
        <dbReference type="Proteomes" id="UP000015520"/>
    </source>
</evidence>
<dbReference type="eggNOG" id="COG1807">
    <property type="taxonomic scope" value="Bacteria"/>
</dbReference>
<feature type="transmembrane region" description="Helical" evidence="1">
    <location>
        <begin position="253"/>
        <end position="272"/>
    </location>
</feature>
<comment type="caution">
    <text evidence="2">The sequence shown here is derived from an EMBL/GenBank/DDBJ whole genome shotgun (WGS) entry which is preliminary data.</text>
</comment>
<feature type="transmembrane region" description="Helical" evidence="1">
    <location>
        <begin position="167"/>
        <end position="185"/>
    </location>
</feature>
<sequence length="397" mass="46664">MKYRIILFLILGIDAAILLFETSSLSISYRESMILYEEFSFLSFLANISIYFFGTNDFALRLPMIILHLLSAMLLYKISKEYVQKEKIRLWLVFVFVLLPGVVSSAIILNNAGFIIFGLLLFVYIYKNFSIKFTYFLLTIYALVAGEFVYLFLALSIYAIYKKEKNFFIFNIVTFFISIFLYEIDTGGRPQGHFLDAIGVYSAIFTPIVFIYLFYILYRRYLTKDVEILWFITAVPFLLSLVLSFRQRIELEAFAPYLILALVLAAQTFYHSYRVRLKMFRTKYRITFMISLAFLILNTLVVFFNKELYPYLSKPRNHFAYNMHVAKELATELKNRGIECVDTEYKMASRLRFYGVTNCNTYRLTQVSKIVKNKDIVTISYKNIPVYNAYVTKINTN</sequence>
<feature type="transmembrane region" description="Helical" evidence="1">
    <location>
        <begin position="90"/>
        <end position="123"/>
    </location>
</feature>
<dbReference type="PATRIC" id="fig|1172190.3.peg.768"/>
<evidence type="ECO:0000313" key="2">
    <source>
        <dbReference type="EMBL" id="EQB40187.1"/>
    </source>
</evidence>
<dbReference type="OrthoDB" id="5362731at2"/>
<feature type="transmembrane region" description="Helical" evidence="1">
    <location>
        <begin position="6"/>
        <end position="27"/>
    </location>
</feature>
<keyword evidence="1" id="KW-0812">Transmembrane</keyword>
<keyword evidence="1" id="KW-0472">Membrane</keyword>
<reference evidence="2 3" key="1">
    <citation type="submission" date="2013-07" db="EMBL/GenBank/DDBJ databases">
        <title>Sulfurimonas hongkongensis AST-10 Genome Sequencing.</title>
        <authorList>
            <person name="Cai L."/>
            <person name="Zhang T."/>
        </authorList>
    </citation>
    <scope>NUCLEOTIDE SEQUENCE [LARGE SCALE GENOMIC DNA]</scope>
    <source>
        <strain evidence="2 3">AST-10</strain>
    </source>
</reference>